<evidence type="ECO:0000313" key="1">
    <source>
        <dbReference type="EMBL" id="PKV11380.1"/>
    </source>
</evidence>
<evidence type="ECO:0000313" key="3">
    <source>
        <dbReference type="Proteomes" id="UP000233720"/>
    </source>
</evidence>
<evidence type="ECO:0000313" key="2">
    <source>
        <dbReference type="EMBL" id="PKV15588.1"/>
    </source>
</evidence>
<organism evidence="1 3">
    <name type="scientific">Xanthomonas prunicola</name>
    <dbReference type="NCBI Taxonomy" id="2053930"/>
    <lineage>
        <taxon>Bacteria</taxon>
        <taxon>Pseudomonadati</taxon>
        <taxon>Pseudomonadota</taxon>
        <taxon>Gammaproteobacteria</taxon>
        <taxon>Lysobacterales</taxon>
        <taxon>Lysobacteraceae</taxon>
        <taxon>Xanthomonas</taxon>
    </lineage>
</organism>
<gene>
    <name evidence="1" type="ORF">XpruCFBP8353_19140</name>
    <name evidence="2" type="ORF">XpruCFBP8354_19530</name>
</gene>
<dbReference type="OrthoDB" id="7593251at2"/>
<proteinExistence type="predicted"/>
<dbReference type="AlphaFoldDB" id="A0A2N3RFW7"/>
<evidence type="ECO:0000313" key="4">
    <source>
        <dbReference type="Proteomes" id="UP000233748"/>
    </source>
</evidence>
<dbReference type="EMBL" id="PHKV01000008">
    <property type="protein sequence ID" value="PKV11380.1"/>
    <property type="molecule type" value="Genomic_DNA"/>
</dbReference>
<protein>
    <submittedName>
        <fullName evidence="1">Uncharacterized protein</fullName>
    </submittedName>
</protein>
<accession>A0A2N3RFW7</accession>
<dbReference type="EMBL" id="PHKW01000008">
    <property type="protein sequence ID" value="PKV15588.1"/>
    <property type="molecule type" value="Genomic_DNA"/>
</dbReference>
<dbReference type="Proteomes" id="UP000233748">
    <property type="component" value="Unassembled WGS sequence"/>
</dbReference>
<comment type="caution">
    <text evidence="1">The sequence shown here is derived from an EMBL/GenBank/DDBJ whole genome shotgun (WGS) entry which is preliminary data.</text>
</comment>
<name>A0A2N3RFW7_9XANT</name>
<keyword evidence="4" id="KW-1185">Reference proteome</keyword>
<sequence length="71" mass="7676">MICDQCNSADGAAKRRHKLPANFSFSPTEIGSFVTAVPHGAHTINYETALAIYQWLASNNSFNPSPHRGSA</sequence>
<reference evidence="3 4" key="1">
    <citation type="submission" date="2017-11" db="EMBL/GenBank/DDBJ databases">
        <title>Xanthomonas prunicola sp. nov., a novel pathogen that affects nectarine (Prunus persica var. nectarine) trees.</title>
        <authorList>
            <person name="Lopez M."/>
            <person name="Lopez-Soriano P."/>
            <person name="Garita-Cambronero J."/>
            <person name="Beltran C."/>
            <person name="Taghouti G."/>
            <person name="Portier P."/>
            <person name="Cubero J."/>
            <person name="Fischer-Le Saux M."/>
            <person name="Marco-Noales E."/>
        </authorList>
    </citation>
    <scope>NUCLEOTIDE SEQUENCE [LARGE SCALE GENOMIC DNA]</scope>
    <source>
        <strain evidence="1 3">CFBP8353</strain>
        <strain evidence="2 4">CFBP8354</strain>
    </source>
</reference>
<dbReference type="Proteomes" id="UP000233720">
    <property type="component" value="Unassembled WGS sequence"/>
</dbReference>